<protein>
    <recommendedName>
        <fullName evidence="4">Checkpoint protein</fullName>
    </recommendedName>
</protein>
<dbReference type="OrthoDB" id="337750at2759"/>
<dbReference type="GO" id="GO:0006289">
    <property type="term" value="P:nucleotide-excision repair"/>
    <property type="evidence" value="ECO:0007669"/>
    <property type="project" value="TreeGrafter"/>
</dbReference>
<evidence type="ECO:0000256" key="4">
    <source>
        <dbReference type="PIRNR" id="PIRNR011312"/>
    </source>
</evidence>
<dbReference type="GO" id="GO:0033314">
    <property type="term" value="P:mitotic DNA replication checkpoint signaling"/>
    <property type="evidence" value="ECO:0007669"/>
    <property type="project" value="TreeGrafter"/>
</dbReference>
<name>A0A3G2S4B7_MALR7</name>
<dbReference type="GO" id="GO:0044778">
    <property type="term" value="P:meiotic DNA integrity checkpoint signaling"/>
    <property type="evidence" value="ECO:0007669"/>
    <property type="project" value="TreeGrafter"/>
</dbReference>
<dbReference type="InterPro" id="IPR007150">
    <property type="entry name" value="HUS1/Mec3"/>
</dbReference>
<dbReference type="PANTHER" id="PTHR12900:SF0">
    <property type="entry name" value="CHECKPOINT PROTEIN"/>
    <property type="match status" value="1"/>
</dbReference>
<accession>A0A3G2S4B7</accession>
<dbReference type="GO" id="GO:0000724">
    <property type="term" value="P:double-strand break repair via homologous recombination"/>
    <property type="evidence" value="ECO:0007669"/>
    <property type="project" value="TreeGrafter"/>
</dbReference>
<keyword evidence="3" id="KW-0539">Nucleus</keyword>
<dbReference type="GO" id="GO:0030896">
    <property type="term" value="C:checkpoint clamp complex"/>
    <property type="evidence" value="ECO:0007669"/>
    <property type="project" value="InterPro"/>
</dbReference>
<dbReference type="VEuPathDB" id="FungiDB:DNF11_1915"/>
<organism evidence="6 7">
    <name type="scientific">Malassezia restricta (strain ATCC 96810 / NBRC 103918 / CBS 7877)</name>
    <name type="common">Seborrheic dermatitis infection agent</name>
    <dbReference type="NCBI Taxonomy" id="425264"/>
    <lineage>
        <taxon>Eukaryota</taxon>
        <taxon>Fungi</taxon>
        <taxon>Dikarya</taxon>
        <taxon>Basidiomycota</taxon>
        <taxon>Ustilaginomycotina</taxon>
        <taxon>Malasseziomycetes</taxon>
        <taxon>Malasseziales</taxon>
        <taxon>Malasseziaceae</taxon>
        <taxon>Malassezia</taxon>
    </lineage>
</organism>
<evidence type="ECO:0000313" key="6">
    <source>
        <dbReference type="EMBL" id="AYO42865.1"/>
    </source>
</evidence>
<comment type="subcellular location">
    <subcellularLocation>
        <location evidence="1">Nucleus</location>
    </subcellularLocation>
</comment>
<evidence type="ECO:0000256" key="1">
    <source>
        <dbReference type="ARBA" id="ARBA00004123"/>
    </source>
</evidence>
<dbReference type="GO" id="GO:0000723">
    <property type="term" value="P:telomere maintenance"/>
    <property type="evidence" value="ECO:0007669"/>
    <property type="project" value="TreeGrafter"/>
</dbReference>
<keyword evidence="5" id="KW-0472">Membrane</keyword>
<dbReference type="AlphaFoldDB" id="A0A3G2S4B7"/>
<sequence>MRLRAYVNNVSLLAGLAQTSASVASPCYLHFTPTTLRLISPAGQYGVQIWATLDVEAVFSNYRIESHHDNEIIIEVSADSLARVLRSASGALEVMLRLGKREKDPLLSWSIVMTSQSGTRLDVMQEIVVRILRQSEYSLISEPLCPKPDVYIVTPPLSEMRLVNDQMRSLSSHVVLAANHDGTLKLALADDDVIGSAYWTRLEHPNVQGDMEQDLLAESSRKKFHEVHMHTKALQGVLSCSMLAKSTVACFCSGYCVVFYVYLAGQSRQTRPMQRTGNNDRGVLNFVVAGLAHDE</sequence>
<reference evidence="6 7" key="1">
    <citation type="submission" date="2018-10" db="EMBL/GenBank/DDBJ databases">
        <title>Complete genome sequence of Malassezia restricta CBS 7877.</title>
        <authorList>
            <person name="Morand S.C."/>
            <person name="Bertignac M."/>
            <person name="Iltis A."/>
            <person name="Kolder I."/>
            <person name="Pirovano W."/>
            <person name="Jourdain R."/>
            <person name="Clavaud C."/>
        </authorList>
    </citation>
    <scope>NUCLEOTIDE SEQUENCE [LARGE SCALE GENOMIC DNA]</scope>
    <source>
        <strain evidence="6 7">CBS 7877</strain>
    </source>
</reference>
<dbReference type="GO" id="GO:0005730">
    <property type="term" value="C:nucleolus"/>
    <property type="evidence" value="ECO:0007669"/>
    <property type="project" value="InterPro"/>
</dbReference>
<evidence type="ECO:0000313" key="7">
    <source>
        <dbReference type="Proteomes" id="UP000269793"/>
    </source>
</evidence>
<gene>
    <name evidence="6" type="primary">hus1</name>
    <name evidence="6" type="ORF">DNF11_1915</name>
</gene>
<evidence type="ECO:0000256" key="3">
    <source>
        <dbReference type="ARBA" id="ARBA00023242"/>
    </source>
</evidence>
<keyword evidence="5" id="KW-1133">Transmembrane helix</keyword>
<dbReference type="EMBL" id="CP033150">
    <property type="protein sequence ID" value="AYO42865.1"/>
    <property type="molecule type" value="Genomic_DNA"/>
</dbReference>
<evidence type="ECO:0000256" key="5">
    <source>
        <dbReference type="SAM" id="Phobius"/>
    </source>
</evidence>
<keyword evidence="7" id="KW-1185">Reference proteome</keyword>
<dbReference type="PANTHER" id="PTHR12900">
    <property type="entry name" value="MITOTIC AND DNA DAMAGE CHECKPOINT PROTEIN HUS1"/>
    <property type="match status" value="1"/>
</dbReference>
<evidence type="ECO:0000256" key="2">
    <source>
        <dbReference type="ARBA" id="ARBA00005563"/>
    </source>
</evidence>
<dbReference type="Pfam" id="PF04005">
    <property type="entry name" value="Hus1"/>
    <property type="match status" value="1"/>
</dbReference>
<dbReference type="Gene3D" id="3.70.10.10">
    <property type="match status" value="1"/>
</dbReference>
<dbReference type="STRING" id="425264.A0A3G2S4B7"/>
<dbReference type="SUPFAM" id="SSF55979">
    <property type="entry name" value="DNA clamp"/>
    <property type="match status" value="1"/>
</dbReference>
<proteinExistence type="inferred from homology"/>
<dbReference type="InterPro" id="IPR016580">
    <property type="entry name" value="HUS1"/>
</dbReference>
<dbReference type="PIRSF" id="PIRSF011312">
    <property type="entry name" value="Cell_cycle_HUS1"/>
    <property type="match status" value="1"/>
</dbReference>
<dbReference type="GO" id="GO:0035861">
    <property type="term" value="C:site of double-strand break"/>
    <property type="evidence" value="ECO:0007669"/>
    <property type="project" value="TreeGrafter"/>
</dbReference>
<keyword evidence="5" id="KW-0812">Transmembrane</keyword>
<dbReference type="InterPro" id="IPR046938">
    <property type="entry name" value="DNA_clamp_sf"/>
</dbReference>
<feature type="transmembrane region" description="Helical" evidence="5">
    <location>
        <begin position="242"/>
        <end position="265"/>
    </location>
</feature>
<dbReference type="Proteomes" id="UP000269793">
    <property type="component" value="Chromosome III"/>
</dbReference>
<dbReference type="GO" id="GO:0031573">
    <property type="term" value="P:mitotic intra-S DNA damage checkpoint signaling"/>
    <property type="evidence" value="ECO:0007669"/>
    <property type="project" value="TreeGrafter"/>
</dbReference>
<comment type="similarity">
    <text evidence="2 4">Belongs to the HUS1 family.</text>
</comment>